<dbReference type="EMBL" id="JBAMMX010000005">
    <property type="protein sequence ID" value="KAK6940809.1"/>
    <property type="molecule type" value="Genomic_DNA"/>
</dbReference>
<keyword evidence="2 3" id="KW-0808">Transferase</keyword>
<proteinExistence type="inferred from homology"/>
<organism evidence="6 7">
    <name type="scientific">Dillenia turbinata</name>
    <dbReference type="NCBI Taxonomy" id="194707"/>
    <lineage>
        <taxon>Eukaryota</taxon>
        <taxon>Viridiplantae</taxon>
        <taxon>Streptophyta</taxon>
        <taxon>Embryophyta</taxon>
        <taxon>Tracheophyta</taxon>
        <taxon>Spermatophyta</taxon>
        <taxon>Magnoliopsida</taxon>
        <taxon>eudicotyledons</taxon>
        <taxon>Gunneridae</taxon>
        <taxon>Pentapetalae</taxon>
        <taxon>Dilleniales</taxon>
        <taxon>Dilleniaceae</taxon>
        <taxon>Dillenia</taxon>
    </lineage>
</organism>
<dbReference type="Proteomes" id="UP001370490">
    <property type="component" value="Unassembled WGS sequence"/>
</dbReference>
<sequence>MASSACDVHKTSEPQNGEEGKVKFEDKLKTLDKGDFWTPPVNLYRYEGFWFFPDFLEGIMLAQEQFKSHPNDIILCTAPKAGTTWIKALAFAILSRHGYDFSSNPLLTTISHECVRYIEVDYIRNWTKRDPEIPLLATHMPYTSLPKSVMDSGCKIVYVGRDPKAVLVSLWHFLLKLGRKDKVQFPIEKAHELFCEGVSSYGPYWDHALGYWKASLERPNNVLFFKYEDMKRDPCSHVKRLAEFLGTPFSGEEEADAAVEKVIKLCSFETLSKLEVNKTGHIDSPSMPLANNLFFREGESKDWVNHLSKEMAERIDRISVEKFKDFGLSFDVPTEQE</sequence>
<comment type="caution">
    <text evidence="6">The sequence shown here is derived from an EMBL/GenBank/DDBJ whole genome shotgun (WGS) entry which is preliminary data.</text>
</comment>
<name>A0AAN8VV79_9MAGN</name>
<dbReference type="Gene3D" id="3.40.50.300">
    <property type="entry name" value="P-loop containing nucleotide triphosphate hydrolases"/>
    <property type="match status" value="1"/>
</dbReference>
<evidence type="ECO:0000256" key="4">
    <source>
        <dbReference type="SAM" id="MobiDB-lite"/>
    </source>
</evidence>
<dbReference type="PANTHER" id="PTHR11783">
    <property type="entry name" value="SULFOTRANSFERASE SULT"/>
    <property type="match status" value="1"/>
</dbReference>
<comment type="similarity">
    <text evidence="1 3">Belongs to the sulfotransferase 1 family.</text>
</comment>
<dbReference type="InterPro" id="IPR000863">
    <property type="entry name" value="Sulfotransferase_dom"/>
</dbReference>
<protein>
    <recommendedName>
        <fullName evidence="3">Sulfotransferase</fullName>
        <ecNumber evidence="3">2.8.2.-</ecNumber>
    </recommendedName>
</protein>
<evidence type="ECO:0000256" key="1">
    <source>
        <dbReference type="ARBA" id="ARBA00005771"/>
    </source>
</evidence>
<reference evidence="6 7" key="1">
    <citation type="submission" date="2023-12" db="EMBL/GenBank/DDBJ databases">
        <title>A high-quality genome assembly for Dillenia turbinata (Dilleniales).</title>
        <authorList>
            <person name="Chanderbali A."/>
        </authorList>
    </citation>
    <scope>NUCLEOTIDE SEQUENCE [LARGE SCALE GENOMIC DNA]</scope>
    <source>
        <strain evidence="6">LSX21</strain>
        <tissue evidence="6">Leaf</tissue>
    </source>
</reference>
<accession>A0AAN8VV79</accession>
<dbReference type="EC" id="2.8.2.-" evidence="3"/>
<feature type="region of interest" description="Disordered" evidence="4">
    <location>
        <begin position="1"/>
        <end position="21"/>
    </location>
</feature>
<evidence type="ECO:0000313" key="6">
    <source>
        <dbReference type="EMBL" id="KAK6940809.1"/>
    </source>
</evidence>
<evidence type="ECO:0000256" key="3">
    <source>
        <dbReference type="RuleBase" id="RU361155"/>
    </source>
</evidence>
<evidence type="ECO:0000259" key="5">
    <source>
        <dbReference type="Pfam" id="PF00685"/>
    </source>
</evidence>
<dbReference type="SUPFAM" id="SSF52540">
    <property type="entry name" value="P-loop containing nucleoside triphosphate hydrolases"/>
    <property type="match status" value="1"/>
</dbReference>
<dbReference type="AlphaFoldDB" id="A0AAN8VV79"/>
<evidence type="ECO:0000313" key="7">
    <source>
        <dbReference type="Proteomes" id="UP001370490"/>
    </source>
</evidence>
<dbReference type="Pfam" id="PF00685">
    <property type="entry name" value="Sulfotransfer_1"/>
    <property type="match status" value="1"/>
</dbReference>
<feature type="compositionally biased region" description="Basic and acidic residues" evidence="4">
    <location>
        <begin position="7"/>
        <end position="21"/>
    </location>
</feature>
<keyword evidence="7" id="KW-1185">Reference proteome</keyword>
<gene>
    <name evidence="6" type="ORF">RJ641_030340</name>
</gene>
<dbReference type="InterPro" id="IPR027417">
    <property type="entry name" value="P-loop_NTPase"/>
</dbReference>
<feature type="domain" description="Sulfotransferase" evidence="5">
    <location>
        <begin position="70"/>
        <end position="327"/>
    </location>
</feature>
<dbReference type="GO" id="GO:0008146">
    <property type="term" value="F:sulfotransferase activity"/>
    <property type="evidence" value="ECO:0007669"/>
    <property type="project" value="InterPro"/>
</dbReference>
<evidence type="ECO:0000256" key="2">
    <source>
        <dbReference type="ARBA" id="ARBA00022679"/>
    </source>
</evidence>